<dbReference type="EMBL" id="LXQA010732887">
    <property type="protein sequence ID" value="MCI68229.1"/>
    <property type="molecule type" value="Genomic_DNA"/>
</dbReference>
<organism evidence="1 2">
    <name type="scientific">Trifolium medium</name>
    <dbReference type="NCBI Taxonomy" id="97028"/>
    <lineage>
        <taxon>Eukaryota</taxon>
        <taxon>Viridiplantae</taxon>
        <taxon>Streptophyta</taxon>
        <taxon>Embryophyta</taxon>
        <taxon>Tracheophyta</taxon>
        <taxon>Spermatophyta</taxon>
        <taxon>Magnoliopsida</taxon>
        <taxon>eudicotyledons</taxon>
        <taxon>Gunneridae</taxon>
        <taxon>Pentapetalae</taxon>
        <taxon>rosids</taxon>
        <taxon>fabids</taxon>
        <taxon>Fabales</taxon>
        <taxon>Fabaceae</taxon>
        <taxon>Papilionoideae</taxon>
        <taxon>50 kb inversion clade</taxon>
        <taxon>NPAAA clade</taxon>
        <taxon>Hologalegina</taxon>
        <taxon>IRL clade</taxon>
        <taxon>Trifolieae</taxon>
        <taxon>Trifolium</taxon>
    </lineage>
</organism>
<evidence type="ECO:0000313" key="2">
    <source>
        <dbReference type="Proteomes" id="UP000265520"/>
    </source>
</evidence>
<reference evidence="1 2" key="1">
    <citation type="journal article" date="2018" name="Front. Plant Sci.">
        <title>Red Clover (Trifolium pratense) and Zigzag Clover (T. medium) - A Picture of Genomic Similarities and Differences.</title>
        <authorList>
            <person name="Dluhosova J."/>
            <person name="Istvanek J."/>
            <person name="Nedelnik J."/>
            <person name="Repkova J."/>
        </authorList>
    </citation>
    <scope>NUCLEOTIDE SEQUENCE [LARGE SCALE GENOMIC DNA]</scope>
    <source>
        <strain evidence="2">cv. 10/8</strain>
        <tissue evidence="1">Leaf</tissue>
    </source>
</reference>
<dbReference type="Proteomes" id="UP000265520">
    <property type="component" value="Unassembled WGS sequence"/>
</dbReference>
<keyword evidence="2" id="KW-1185">Reference proteome</keyword>
<feature type="non-terminal residue" evidence="1">
    <location>
        <position position="1"/>
    </location>
</feature>
<feature type="non-terminal residue" evidence="1">
    <location>
        <position position="70"/>
    </location>
</feature>
<accession>A0A392U462</accession>
<proteinExistence type="predicted"/>
<protein>
    <submittedName>
        <fullName evidence="1">Uncharacterized protein</fullName>
    </submittedName>
</protein>
<sequence length="70" mass="7962">LANRKDGPSRGDGREETEALLLGTLHRSAHRPANKATPCPSRYDSQMLKWSLELAEFEIHYESRRALKAQ</sequence>
<comment type="caution">
    <text evidence="1">The sequence shown here is derived from an EMBL/GenBank/DDBJ whole genome shotgun (WGS) entry which is preliminary data.</text>
</comment>
<name>A0A392U462_9FABA</name>
<evidence type="ECO:0000313" key="1">
    <source>
        <dbReference type="EMBL" id="MCI68229.1"/>
    </source>
</evidence>
<dbReference type="AlphaFoldDB" id="A0A392U462"/>